<reference evidence="2 3" key="1">
    <citation type="submission" date="2016-07" db="EMBL/GenBank/DDBJ databases">
        <title>Genome sequencing of Vibrio scophthalmi strain VS-05, an isolated from Paralichthys olivaceus.</title>
        <authorList>
            <person name="Han H.-J."/>
        </authorList>
    </citation>
    <scope>NUCLEOTIDE SEQUENCE [LARGE SCALE GENOMIC DNA]</scope>
    <source>
        <strain evidence="2 3">VS-05</strain>
        <plasmid evidence="3">pvs127</plasmid>
    </source>
</reference>
<dbReference type="InterPro" id="IPR055592">
    <property type="entry name" value="DUF7168"/>
</dbReference>
<organism evidence="2 3">
    <name type="scientific">Vibrio scophthalmi</name>
    <dbReference type="NCBI Taxonomy" id="45658"/>
    <lineage>
        <taxon>Bacteria</taxon>
        <taxon>Pseudomonadati</taxon>
        <taxon>Pseudomonadota</taxon>
        <taxon>Gammaproteobacteria</taxon>
        <taxon>Vibrionales</taxon>
        <taxon>Vibrionaceae</taxon>
        <taxon>Vibrio</taxon>
    </lineage>
</organism>
<geneLocation type="plasmid" evidence="3">
    <name>pvs127</name>
</geneLocation>
<gene>
    <name evidence="2" type="ORF">VSVS05_04375</name>
</gene>
<evidence type="ECO:0000259" key="1">
    <source>
        <dbReference type="Pfam" id="PF23771"/>
    </source>
</evidence>
<dbReference type="EMBL" id="CP016416">
    <property type="protein sequence ID" value="ANU39410.1"/>
    <property type="molecule type" value="Genomic_DNA"/>
</dbReference>
<accession>A0A1C7FHG3</accession>
<proteinExistence type="predicted"/>
<dbReference type="PATRIC" id="fig|45658.7.peg.4363"/>
<evidence type="ECO:0000313" key="2">
    <source>
        <dbReference type="EMBL" id="ANU39410.1"/>
    </source>
</evidence>
<keyword evidence="2" id="KW-0614">Plasmid</keyword>
<dbReference type="AlphaFoldDB" id="A0A1C7FHG3"/>
<name>A0A1C7FHG3_9VIBR</name>
<keyword evidence="3" id="KW-1185">Reference proteome</keyword>
<dbReference type="RefSeq" id="WP_065546887.1">
    <property type="nucleotide sequence ID" value="NZ_CP016416.1"/>
</dbReference>
<protein>
    <recommendedName>
        <fullName evidence="1">DUF7168 domain-containing protein</fullName>
    </recommendedName>
</protein>
<sequence length="306" mass="34793">MLLEEYIQTHYGTARGNKAAFLRDNPQILPQELNRWINAKLKLNLQTGEIYKPTSKTISLIALPTVSNLNSVIQLDQEQVEQLQRCAVHAKYSVDKLLNQLIEAEDLRVQLLEEQTCISSSVSVQSLTTKIGNAFKGLSGKSEMYEFSRVLDSLVVQLLDDNLLALKVRPIDIAESEHLVISRTAYYWYGGNVADRISKIFGTIDVYLWNEIFDPRSDVVFIGGASNVTISYLVCQRLCQLFKQVKTEYKKSLGKFINARSKEDIANDYMARFVSGALEPVRMMYDEDTQLALFEYAGNKYPYAMN</sequence>
<dbReference type="Pfam" id="PF23771">
    <property type="entry name" value="DUF7168"/>
    <property type="match status" value="1"/>
</dbReference>
<feature type="domain" description="DUF7168" evidence="1">
    <location>
        <begin position="187"/>
        <end position="284"/>
    </location>
</feature>
<dbReference type="Proteomes" id="UP000092528">
    <property type="component" value="Plasmid pVS127"/>
</dbReference>
<evidence type="ECO:0000313" key="3">
    <source>
        <dbReference type="Proteomes" id="UP000092528"/>
    </source>
</evidence>